<comment type="similarity">
    <text evidence="8">Belongs to the glutamate 5-kinase family.</text>
</comment>
<dbReference type="PANTHER" id="PTHR43654">
    <property type="entry name" value="GLUTAMATE 5-KINASE"/>
    <property type="match status" value="1"/>
</dbReference>
<accession>A0ABV7MB56</accession>
<organism evidence="10 11">
    <name type="scientific">Parvularcula lutaonensis</name>
    <dbReference type="NCBI Taxonomy" id="491923"/>
    <lineage>
        <taxon>Bacteria</taxon>
        <taxon>Pseudomonadati</taxon>
        <taxon>Pseudomonadota</taxon>
        <taxon>Alphaproteobacteria</taxon>
        <taxon>Parvularculales</taxon>
        <taxon>Parvularculaceae</taxon>
        <taxon>Parvularcula</taxon>
    </lineage>
</organism>
<evidence type="ECO:0000256" key="1">
    <source>
        <dbReference type="ARBA" id="ARBA00022490"/>
    </source>
</evidence>
<dbReference type="InterPro" id="IPR036393">
    <property type="entry name" value="AceGlu_kinase-like_sf"/>
</dbReference>
<keyword evidence="1 8" id="KW-0963">Cytoplasm</keyword>
<dbReference type="PIRSF" id="PIRSF000729">
    <property type="entry name" value="GK"/>
    <property type="match status" value="1"/>
</dbReference>
<keyword evidence="7 8" id="KW-0067">ATP-binding</keyword>
<feature type="binding site" evidence="8">
    <location>
        <position position="21"/>
    </location>
    <ligand>
        <name>ATP</name>
        <dbReference type="ChEBI" id="CHEBI:30616"/>
    </ligand>
</feature>
<dbReference type="InterPro" id="IPR005715">
    <property type="entry name" value="Glu_5kinase/COase_Synthase"/>
</dbReference>
<keyword evidence="3 8" id="KW-0641">Proline biosynthesis</keyword>
<evidence type="ECO:0000313" key="11">
    <source>
        <dbReference type="Proteomes" id="UP001595607"/>
    </source>
</evidence>
<dbReference type="PROSITE" id="PS00902">
    <property type="entry name" value="GLUTAMATE_5_KINASE"/>
    <property type="match status" value="1"/>
</dbReference>
<dbReference type="InterPro" id="IPR001057">
    <property type="entry name" value="Glu/AcGlu_kinase"/>
</dbReference>
<name>A0ABV7MB56_9PROT</name>
<feature type="binding site" evidence="8">
    <location>
        <position position="152"/>
    </location>
    <ligand>
        <name>substrate</name>
    </ligand>
</feature>
<evidence type="ECO:0000259" key="9">
    <source>
        <dbReference type="Pfam" id="PF00696"/>
    </source>
</evidence>
<dbReference type="InterPro" id="IPR001048">
    <property type="entry name" value="Asp/Glu/Uridylate_kinase"/>
</dbReference>
<dbReference type="HAMAP" id="MF_00456">
    <property type="entry name" value="ProB"/>
    <property type="match status" value="1"/>
</dbReference>
<evidence type="ECO:0000256" key="7">
    <source>
        <dbReference type="ARBA" id="ARBA00022840"/>
    </source>
</evidence>
<dbReference type="InterPro" id="IPR041739">
    <property type="entry name" value="G5K_ProB"/>
</dbReference>
<comment type="function">
    <text evidence="8">Catalyzes the transfer of a phosphate group to glutamate to form L-glutamate 5-phosphate.</text>
</comment>
<evidence type="ECO:0000256" key="8">
    <source>
        <dbReference type="HAMAP-Rule" id="MF_00456"/>
    </source>
</evidence>
<comment type="catalytic activity">
    <reaction evidence="8">
        <text>L-glutamate + ATP = L-glutamyl 5-phosphate + ADP</text>
        <dbReference type="Rhea" id="RHEA:14877"/>
        <dbReference type="ChEBI" id="CHEBI:29985"/>
        <dbReference type="ChEBI" id="CHEBI:30616"/>
        <dbReference type="ChEBI" id="CHEBI:58274"/>
        <dbReference type="ChEBI" id="CHEBI:456216"/>
        <dbReference type="EC" id="2.7.2.11"/>
    </reaction>
</comment>
<keyword evidence="2 8" id="KW-0028">Amino-acid biosynthesis</keyword>
<dbReference type="Gene3D" id="3.40.1160.10">
    <property type="entry name" value="Acetylglutamate kinase-like"/>
    <property type="match status" value="1"/>
</dbReference>
<dbReference type="SUPFAM" id="SSF53633">
    <property type="entry name" value="Carbamate kinase-like"/>
    <property type="match status" value="1"/>
</dbReference>
<dbReference type="EC" id="2.7.2.11" evidence="8"/>
<dbReference type="GO" id="GO:0004349">
    <property type="term" value="F:glutamate 5-kinase activity"/>
    <property type="evidence" value="ECO:0007669"/>
    <property type="project" value="UniProtKB-EC"/>
</dbReference>
<feature type="binding site" evidence="8">
    <location>
        <position position="140"/>
    </location>
    <ligand>
        <name>substrate</name>
    </ligand>
</feature>
<dbReference type="NCBIfam" id="TIGR01027">
    <property type="entry name" value="proB"/>
    <property type="match status" value="1"/>
</dbReference>
<dbReference type="PANTHER" id="PTHR43654:SF1">
    <property type="entry name" value="ISOPENTENYL PHOSPHATE KINASE"/>
    <property type="match status" value="1"/>
</dbReference>
<keyword evidence="6 8" id="KW-0418">Kinase</keyword>
<feature type="binding site" evidence="8">
    <location>
        <begin position="215"/>
        <end position="221"/>
    </location>
    <ligand>
        <name>ATP</name>
        <dbReference type="ChEBI" id="CHEBI:30616"/>
    </ligand>
</feature>
<dbReference type="Proteomes" id="UP001595607">
    <property type="component" value="Unassembled WGS sequence"/>
</dbReference>
<feature type="binding site" evidence="8">
    <location>
        <begin position="172"/>
        <end position="173"/>
    </location>
    <ligand>
        <name>ATP</name>
        <dbReference type="ChEBI" id="CHEBI:30616"/>
    </ligand>
</feature>
<feature type="binding site" evidence="8">
    <location>
        <position position="54"/>
    </location>
    <ligand>
        <name>substrate</name>
    </ligand>
</feature>
<dbReference type="RefSeq" id="WP_189574323.1">
    <property type="nucleotide sequence ID" value="NZ_BMXU01000001.1"/>
</dbReference>
<dbReference type="PRINTS" id="PR00474">
    <property type="entry name" value="GLU5KINASE"/>
</dbReference>
<dbReference type="Pfam" id="PF00696">
    <property type="entry name" value="AA_kinase"/>
    <property type="match status" value="1"/>
</dbReference>
<proteinExistence type="inferred from homology"/>
<keyword evidence="11" id="KW-1185">Reference proteome</keyword>
<sequence length="262" mass="26997">MTTGSQEAAQLLAGAKRLVVKVGSSLVAGGEIFRHDGLAGDLASWPQSLVLISSGAVALGHRAAPQLSKTTLVERQALSAIGQPLLMARWEQALGGANARTAQVLLTPDVTDDPQRRDNARATLETVLQAGLLPVVNENDTVATDELRYGDNDRLAAQTAALVGADVLVLLSDVDGYFAADPNKDPGAAHWPVIPPAVLADPAAHVPEDKSALGTGGMRSKMEAARLAVEAGIPAIIASGRGRGPLKALARGEVRASVALLP</sequence>
<comment type="subcellular location">
    <subcellularLocation>
        <location evidence="8">Cytoplasm</location>
    </subcellularLocation>
</comment>
<protein>
    <recommendedName>
        <fullName evidence="8">Glutamate 5-kinase</fullName>
        <ecNumber evidence="8">2.7.2.11</ecNumber>
    </recommendedName>
    <alternativeName>
        <fullName evidence="8">Gamma-glutamyl kinase</fullName>
        <shortName evidence="8">GK</shortName>
    </alternativeName>
</protein>
<keyword evidence="5 8" id="KW-0547">Nucleotide-binding</keyword>
<comment type="pathway">
    <text evidence="8">Amino-acid biosynthesis; L-proline biosynthesis; L-glutamate 5-semialdehyde from L-glutamate: step 1/2.</text>
</comment>
<feature type="domain" description="Aspartate/glutamate/uridylate kinase" evidence="9">
    <location>
        <begin position="16"/>
        <end position="239"/>
    </location>
</feature>
<dbReference type="InterPro" id="IPR011529">
    <property type="entry name" value="Glu_5kinase"/>
</dbReference>
<evidence type="ECO:0000256" key="3">
    <source>
        <dbReference type="ARBA" id="ARBA00022650"/>
    </source>
</evidence>
<evidence type="ECO:0000313" key="10">
    <source>
        <dbReference type="EMBL" id="MFC3302097.1"/>
    </source>
</evidence>
<evidence type="ECO:0000256" key="4">
    <source>
        <dbReference type="ARBA" id="ARBA00022679"/>
    </source>
</evidence>
<comment type="caution">
    <text evidence="10">The sequence shown here is derived from an EMBL/GenBank/DDBJ whole genome shotgun (WGS) entry which is preliminary data.</text>
</comment>
<reference evidence="11" key="1">
    <citation type="journal article" date="2019" name="Int. J. Syst. Evol. Microbiol.">
        <title>The Global Catalogue of Microorganisms (GCM) 10K type strain sequencing project: providing services to taxonomists for standard genome sequencing and annotation.</title>
        <authorList>
            <consortium name="The Broad Institute Genomics Platform"/>
            <consortium name="The Broad Institute Genome Sequencing Center for Infectious Disease"/>
            <person name="Wu L."/>
            <person name="Ma J."/>
        </authorList>
    </citation>
    <scope>NUCLEOTIDE SEQUENCE [LARGE SCALE GENOMIC DNA]</scope>
    <source>
        <strain evidence="11">KCTC 22245</strain>
    </source>
</reference>
<evidence type="ECO:0000256" key="6">
    <source>
        <dbReference type="ARBA" id="ARBA00022777"/>
    </source>
</evidence>
<evidence type="ECO:0000256" key="5">
    <source>
        <dbReference type="ARBA" id="ARBA00022741"/>
    </source>
</evidence>
<dbReference type="EMBL" id="JBHRVA010000002">
    <property type="protein sequence ID" value="MFC3302097.1"/>
    <property type="molecule type" value="Genomic_DNA"/>
</dbReference>
<dbReference type="CDD" id="cd04242">
    <property type="entry name" value="AAK_G5K_ProB"/>
    <property type="match status" value="1"/>
</dbReference>
<evidence type="ECO:0000256" key="2">
    <source>
        <dbReference type="ARBA" id="ARBA00022605"/>
    </source>
</evidence>
<dbReference type="InterPro" id="IPR019797">
    <property type="entry name" value="Glutamate_5-kinase_CS"/>
</dbReference>
<keyword evidence="4 8" id="KW-0808">Transferase</keyword>
<gene>
    <name evidence="8 10" type="primary">proB</name>
    <name evidence="10" type="ORF">ACFONP_05060</name>
</gene>